<dbReference type="OrthoDB" id="5949679at2759"/>
<dbReference type="RefSeq" id="XP_009046880.1">
    <property type="nucleotide sequence ID" value="XM_009048632.1"/>
</dbReference>
<proteinExistence type="predicted"/>
<dbReference type="AlphaFoldDB" id="V4B9Y2"/>
<dbReference type="KEGG" id="lgi:LOTGIDRAFT_172051"/>
<sequence>MPFLLENINGTKEYPQPYHRRQLRMEEYITTLNRTLKNSYITEVYILYTATGLKNYINEQLSNLTENYKHKLKLIETEETSKASALLKFAYTQFQNEIVMINQADCYPGYGLDLIDKSIMLKHNAMFALTRHARVEKSRNMTKEPASMTCDVRRYRGSHDTYIFIPQGKIPDAALTSTNLKTFYPGLRVFQQITDNLTKPNQTNDYHSTTNQQEIP</sequence>
<accession>V4B9Y2</accession>
<organism evidence="1 2">
    <name type="scientific">Lottia gigantea</name>
    <name type="common">Giant owl limpet</name>
    <dbReference type="NCBI Taxonomy" id="225164"/>
    <lineage>
        <taxon>Eukaryota</taxon>
        <taxon>Metazoa</taxon>
        <taxon>Spiralia</taxon>
        <taxon>Lophotrochozoa</taxon>
        <taxon>Mollusca</taxon>
        <taxon>Gastropoda</taxon>
        <taxon>Patellogastropoda</taxon>
        <taxon>Lottioidea</taxon>
        <taxon>Lottiidae</taxon>
        <taxon>Lottia</taxon>
    </lineage>
</organism>
<reference evidence="1 2" key="1">
    <citation type="journal article" date="2013" name="Nature">
        <title>Insights into bilaterian evolution from three spiralian genomes.</title>
        <authorList>
            <person name="Simakov O."/>
            <person name="Marletaz F."/>
            <person name="Cho S.J."/>
            <person name="Edsinger-Gonzales E."/>
            <person name="Havlak P."/>
            <person name="Hellsten U."/>
            <person name="Kuo D.H."/>
            <person name="Larsson T."/>
            <person name="Lv J."/>
            <person name="Arendt D."/>
            <person name="Savage R."/>
            <person name="Osoegawa K."/>
            <person name="de Jong P."/>
            <person name="Grimwood J."/>
            <person name="Chapman J.A."/>
            <person name="Shapiro H."/>
            <person name="Aerts A."/>
            <person name="Otillar R.P."/>
            <person name="Terry A.Y."/>
            <person name="Boore J.L."/>
            <person name="Grigoriev I.V."/>
            <person name="Lindberg D.R."/>
            <person name="Seaver E.C."/>
            <person name="Weisblat D.A."/>
            <person name="Putnam N.H."/>
            <person name="Rokhsar D.S."/>
        </authorList>
    </citation>
    <scope>NUCLEOTIDE SEQUENCE [LARGE SCALE GENOMIC DNA]</scope>
</reference>
<evidence type="ECO:0000313" key="1">
    <source>
        <dbReference type="EMBL" id="ESP02392.1"/>
    </source>
</evidence>
<keyword evidence="2" id="KW-1185">Reference proteome</keyword>
<gene>
    <name evidence="1" type="ORF">LOTGIDRAFT_172051</name>
</gene>
<dbReference type="CTD" id="20241981"/>
<name>V4B9Y2_LOTGI</name>
<protein>
    <submittedName>
        <fullName evidence="1">Uncharacterized protein</fullName>
    </submittedName>
</protein>
<dbReference type="Proteomes" id="UP000030746">
    <property type="component" value="Unassembled WGS sequence"/>
</dbReference>
<dbReference type="GeneID" id="20241981"/>
<dbReference type="EMBL" id="KB200255">
    <property type="protein sequence ID" value="ESP02392.1"/>
    <property type="molecule type" value="Genomic_DNA"/>
</dbReference>
<evidence type="ECO:0000313" key="2">
    <source>
        <dbReference type="Proteomes" id="UP000030746"/>
    </source>
</evidence>
<dbReference type="HOGENOM" id="CLU_1278919_0_0_1"/>